<evidence type="ECO:0000313" key="2">
    <source>
        <dbReference type="EMBL" id="KFN41953.1"/>
    </source>
</evidence>
<feature type="signal peptide" evidence="1">
    <location>
        <begin position="1"/>
        <end position="30"/>
    </location>
</feature>
<organism evidence="2 3">
    <name type="scientific">Arenimonas metalli CF5-1</name>
    <dbReference type="NCBI Taxonomy" id="1384056"/>
    <lineage>
        <taxon>Bacteria</taxon>
        <taxon>Pseudomonadati</taxon>
        <taxon>Pseudomonadota</taxon>
        <taxon>Gammaproteobacteria</taxon>
        <taxon>Lysobacterales</taxon>
        <taxon>Lysobacteraceae</taxon>
        <taxon>Arenimonas</taxon>
    </lineage>
</organism>
<evidence type="ECO:0000313" key="3">
    <source>
        <dbReference type="Proteomes" id="UP000029393"/>
    </source>
</evidence>
<gene>
    <name evidence="2" type="ORF">N787_04095</name>
</gene>
<sequence length="180" mass="19093">MPQTVPPARLFRPKLRLGLFAALATGLACASATASEAGSWTPDEATAAGIAACEGDAASTGLLASLCKNRRETVALIRLCEGFGDASTAMDAAMLARWDRRNAPYLRWVGEQAAKVASAPPPDEQWLWDPSAAEDGMDSLVSATFEVQFRSLSREEQAKLCAHSRRSIDGGAYDLQPPGP</sequence>
<dbReference type="Proteomes" id="UP000029393">
    <property type="component" value="Unassembled WGS sequence"/>
</dbReference>
<comment type="caution">
    <text evidence="2">The sequence shown here is derived from an EMBL/GenBank/DDBJ whole genome shotgun (WGS) entry which is preliminary data.</text>
</comment>
<evidence type="ECO:0008006" key="4">
    <source>
        <dbReference type="Google" id="ProtNLM"/>
    </source>
</evidence>
<keyword evidence="1" id="KW-0732">Signal</keyword>
<accession>A0A091AP79</accession>
<keyword evidence="3" id="KW-1185">Reference proteome</keyword>
<dbReference type="PATRIC" id="fig|1384056.3.peg.2338"/>
<dbReference type="AlphaFoldDB" id="A0A091AP79"/>
<dbReference type="RefSeq" id="WP_034214509.1">
    <property type="nucleotide sequence ID" value="NZ_AVCK01000055.1"/>
</dbReference>
<protein>
    <recommendedName>
        <fullName evidence="4">Lysozyme inhibitor LprI N-terminal domain-containing protein</fullName>
    </recommendedName>
</protein>
<feature type="chain" id="PRO_5001870767" description="Lysozyme inhibitor LprI N-terminal domain-containing protein" evidence="1">
    <location>
        <begin position="31"/>
        <end position="180"/>
    </location>
</feature>
<evidence type="ECO:0000256" key="1">
    <source>
        <dbReference type="SAM" id="SignalP"/>
    </source>
</evidence>
<proteinExistence type="predicted"/>
<reference evidence="2 3" key="1">
    <citation type="submission" date="2013-09" db="EMBL/GenBank/DDBJ databases">
        <title>Genome sequencing of Arenimonas metalli.</title>
        <authorList>
            <person name="Chen F."/>
            <person name="Wang G."/>
        </authorList>
    </citation>
    <scope>NUCLEOTIDE SEQUENCE [LARGE SCALE GENOMIC DNA]</scope>
    <source>
        <strain evidence="2 3">CF5-1</strain>
    </source>
</reference>
<name>A0A091AP79_9GAMM</name>
<dbReference type="EMBL" id="AVCK01000055">
    <property type="protein sequence ID" value="KFN41953.1"/>
    <property type="molecule type" value="Genomic_DNA"/>
</dbReference>